<dbReference type="eggNOG" id="KOG1282">
    <property type="taxonomic scope" value="Eukaryota"/>
</dbReference>
<dbReference type="KEGG" id="smo:SELMODRAFT_142327"/>
<evidence type="ECO:0000256" key="3">
    <source>
        <dbReference type="ARBA" id="ARBA00023157"/>
    </source>
</evidence>
<dbReference type="GO" id="GO:0004185">
    <property type="term" value="F:serine-type carboxypeptidase activity"/>
    <property type="evidence" value="ECO:0007669"/>
    <property type="project" value="InterPro"/>
</dbReference>
<keyword evidence="2" id="KW-0732">Signal</keyword>
<comment type="similarity">
    <text evidence="1">Belongs to the peptidase S10 family.</text>
</comment>
<reference evidence="5 6" key="1">
    <citation type="journal article" date="2011" name="Science">
        <title>The Selaginella genome identifies genetic changes associated with the evolution of vascular plants.</title>
        <authorList>
            <person name="Banks J.A."/>
            <person name="Nishiyama T."/>
            <person name="Hasebe M."/>
            <person name="Bowman J.L."/>
            <person name="Gribskov M."/>
            <person name="dePamphilis C."/>
            <person name="Albert V.A."/>
            <person name="Aono N."/>
            <person name="Aoyama T."/>
            <person name="Ambrose B.A."/>
            <person name="Ashton N.W."/>
            <person name="Axtell M.J."/>
            <person name="Barker E."/>
            <person name="Barker M.S."/>
            <person name="Bennetzen J.L."/>
            <person name="Bonawitz N.D."/>
            <person name="Chapple C."/>
            <person name="Cheng C."/>
            <person name="Correa L.G."/>
            <person name="Dacre M."/>
            <person name="DeBarry J."/>
            <person name="Dreyer I."/>
            <person name="Elias M."/>
            <person name="Engstrom E.M."/>
            <person name="Estelle M."/>
            <person name="Feng L."/>
            <person name="Finet C."/>
            <person name="Floyd S.K."/>
            <person name="Frommer W.B."/>
            <person name="Fujita T."/>
            <person name="Gramzow L."/>
            <person name="Gutensohn M."/>
            <person name="Harholt J."/>
            <person name="Hattori M."/>
            <person name="Heyl A."/>
            <person name="Hirai T."/>
            <person name="Hiwatashi Y."/>
            <person name="Ishikawa M."/>
            <person name="Iwata M."/>
            <person name="Karol K.G."/>
            <person name="Koehler B."/>
            <person name="Kolukisaoglu U."/>
            <person name="Kubo M."/>
            <person name="Kurata T."/>
            <person name="Lalonde S."/>
            <person name="Li K."/>
            <person name="Li Y."/>
            <person name="Litt A."/>
            <person name="Lyons E."/>
            <person name="Manning G."/>
            <person name="Maruyama T."/>
            <person name="Michael T.P."/>
            <person name="Mikami K."/>
            <person name="Miyazaki S."/>
            <person name="Morinaga S."/>
            <person name="Murata T."/>
            <person name="Mueller-Roeber B."/>
            <person name="Nelson D.R."/>
            <person name="Obara M."/>
            <person name="Oguri Y."/>
            <person name="Olmstead R.G."/>
            <person name="Onodera N."/>
            <person name="Petersen B.L."/>
            <person name="Pils B."/>
            <person name="Prigge M."/>
            <person name="Rensing S.A."/>
            <person name="Riano-Pachon D.M."/>
            <person name="Roberts A.W."/>
            <person name="Sato Y."/>
            <person name="Scheller H.V."/>
            <person name="Schulz B."/>
            <person name="Schulz C."/>
            <person name="Shakirov E.V."/>
            <person name="Shibagaki N."/>
            <person name="Shinohara N."/>
            <person name="Shippen D.E."/>
            <person name="Soerensen I."/>
            <person name="Sotooka R."/>
            <person name="Sugimoto N."/>
            <person name="Sugita M."/>
            <person name="Sumikawa N."/>
            <person name="Tanurdzic M."/>
            <person name="Theissen G."/>
            <person name="Ulvskov P."/>
            <person name="Wakazuki S."/>
            <person name="Weng J.K."/>
            <person name="Willats W.W."/>
            <person name="Wipf D."/>
            <person name="Wolf P.G."/>
            <person name="Yang L."/>
            <person name="Zimmer A.D."/>
            <person name="Zhu Q."/>
            <person name="Mitros T."/>
            <person name="Hellsten U."/>
            <person name="Loque D."/>
            <person name="Otillar R."/>
            <person name="Salamov A."/>
            <person name="Schmutz J."/>
            <person name="Shapiro H."/>
            <person name="Lindquist E."/>
            <person name="Lucas S."/>
            <person name="Rokhsar D."/>
            <person name="Grigoriev I.V."/>
        </authorList>
    </citation>
    <scope>NUCLEOTIDE SEQUENCE [LARGE SCALE GENOMIC DNA]</scope>
</reference>
<dbReference type="FunFam" id="3.40.50.11320:FF:000002">
    <property type="entry name" value="Carboxypeptidase"/>
    <property type="match status" value="1"/>
</dbReference>
<dbReference type="OMA" id="ETAWATC"/>
<dbReference type="Gramene" id="EFJ34780">
    <property type="protein sequence ID" value="EFJ34780"/>
    <property type="gene ID" value="SELMODRAFT_142327"/>
</dbReference>
<evidence type="ECO:0000313" key="6">
    <source>
        <dbReference type="Proteomes" id="UP000001514"/>
    </source>
</evidence>
<evidence type="ECO:0000313" key="5">
    <source>
        <dbReference type="EMBL" id="EFJ34780.1"/>
    </source>
</evidence>
<dbReference type="EMBL" id="GL377569">
    <property type="protein sequence ID" value="EFJ34780.1"/>
    <property type="molecule type" value="Genomic_DNA"/>
</dbReference>
<name>D8QZD6_SELML</name>
<dbReference type="GO" id="GO:0006508">
    <property type="term" value="P:proteolysis"/>
    <property type="evidence" value="ECO:0007669"/>
    <property type="project" value="InterPro"/>
</dbReference>
<protein>
    <submittedName>
        <fullName evidence="5">Uncharacterized protein</fullName>
    </submittedName>
</protein>
<accession>D8QZD6</accession>
<dbReference type="HOGENOM" id="CLU_165005_1_0_1"/>
<dbReference type="Proteomes" id="UP000001514">
    <property type="component" value="Unassembled WGS sequence"/>
</dbReference>
<dbReference type="SUPFAM" id="SSF53474">
    <property type="entry name" value="alpha/beta-Hydrolases"/>
    <property type="match status" value="1"/>
</dbReference>
<keyword evidence="6" id="KW-1185">Reference proteome</keyword>
<evidence type="ECO:0000256" key="4">
    <source>
        <dbReference type="ARBA" id="ARBA00023180"/>
    </source>
</evidence>
<sequence length="101" mass="11472">MLPVYQSLFKSDLRIWIYSGDLDSIVSTLSTRSWIKALNLTIVTPWYAWNYTNQVGGWTEVYSEMTFATVRGSGHQPPVDKPGQALTLFQHFIEGKALPSF</sequence>
<dbReference type="InterPro" id="IPR001563">
    <property type="entry name" value="Peptidase_S10"/>
</dbReference>
<organism evidence="6">
    <name type="scientific">Selaginella moellendorffii</name>
    <name type="common">Spikemoss</name>
    <dbReference type="NCBI Taxonomy" id="88036"/>
    <lineage>
        <taxon>Eukaryota</taxon>
        <taxon>Viridiplantae</taxon>
        <taxon>Streptophyta</taxon>
        <taxon>Embryophyta</taxon>
        <taxon>Tracheophyta</taxon>
        <taxon>Lycopodiopsida</taxon>
        <taxon>Selaginellales</taxon>
        <taxon>Selaginellaceae</taxon>
        <taxon>Selaginella</taxon>
    </lineage>
</organism>
<keyword evidence="4" id="KW-0325">Glycoprotein</keyword>
<proteinExistence type="inferred from homology"/>
<evidence type="ECO:0000256" key="2">
    <source>
        <dbReference type="ARBA" id="ARBA00022729"/>
    </source>
</evidence>
<dbReference type="InParanoid" id="D8QZD6"/>
<gene>
    <name evidence="5" type="ORF">SELMODRAFT_142327</name>
</gene>
<evidence type="ECO:0000256" key="1">
    <source>
        <dbReference type="ARBA" id="ARBA00009431"/>
    </source>
</evidence>
<keyword evidence="3" id="KW-1015">Disulfide bond</keyword>
<dbReference type="Pfam" id="PF00450">
    <property type="entry name" value="Peptidase_S10"/>
    <property type="match status" value="1"/>
</dbReference>
<dbReference type="AlphaFoldDB" id="D8QZD6"/>
<dbReference type="InterPro" id="IPR029058">
    <property type="entry name" value="AB_hydrolase_fold"/>
</dbReference>
<dbReference type="Gene3D" id="3.40.50.11320">
    <property type="match status" value="1"/>
</dbReference>
<dbReference type="MEROPS" id="S10.015"/>